<dbReference type="EMBL" id="CADCUQ010001034">
    <property type="protein sequence ID" value="CAA9444329.1"/>
    <property type="molecule type" value="Genomic_DNA"/>
</dbReference>
<accession>A0A6J4QK23</accession>
<feature type="non-terminal residue" evidence="2">
    <location>
        <position position="244"/>
    </location>
</feature>
<feature type="compositionally biased region" description="Basic residues" evidence="1">
    <location>
        <begin position="88"/>
        <end position="99"/>
    </location>
</feature>
<feature type="compositionally biased region" description="Basic and acidic residues" evidence="1">
    <location>
        <begin position="78"/>
        <end position="87"/>
    </location>
</feature>
<feature type="compositionally biased region" description="Basic residues" evidence="1">
    <location>
        <begin position="153"/>
        <end position="166"/>
    </location>
</feature>
<feature type="non-terminal residue" evidence="2">
    <location>
        <position position="1"/>
    </location>
</feature>
<feature type="compositionally biased region" description="Low complexity" evidence="1">
    <location>
        <begin position="63"/>
        <end position="76"/>
    </location>
</feature>
<feature type="region of interest" description="Disordered" evidence="1">
    <location>
        <begin position="1"/>
        <end position="244"/>
    </location>
</feature>
<organism evidence="2">
    <name type="scientific">uncultured Phycisphaerae bacterium</name>
    <dbReference type="NCBI Taxonomy" id="904963"/>
    <lineage>
        <taxon>Bacteria</taxon>
        <taxon>Pseudomonadati</taxon>
        <taxon>Planctomycetota</taxon>
        <taxon>Phycisphaerae</taxon>
        <taxon>environmental samples</taxon>
    </lineage>
</organism>
<gene>
    <name evidence="2" type="ORF">AVDCRST_MAG64-4410</name>
</gene>
<reference evidence="2" key="1">
    <citation type="submission" date="2020-02" db="EMBL/GenBank/DDBJ databases">
        <authorList>
            <person name="Meier V. D."/>
        </authorList>
    </citation>
    <scope>NUCLEOTIDE SEQUENCE</scope>
    <source>
        <strain evidence="2">AVDCRST_MAG64</strain>
    </source>
</reference>
<sequence length="244" mass="26508">GPSKAYRGRRRQRGHPRTALPLPRRERLSGDGVGQRRGLSRDAPRGPARPRRARHHDARGGRHLAVPLPVRAAARAGHLPDGDGGRRRADRRPRNRGRRLPAQAVQPAGAARAHQGRAPSWGRRLARRRARWPGVAAAAEHPVRGHDAGRGQARGHRQRRRRRAPEHRRVPAAHGVPPRAGRAAQPRPPAPGDGGPGGRPVGPHDRQPDQPPATEGGAGPQGPVAHPDAVGRRVRLHREGHVRM</sequence>
<name>A0A6J4QK23_9BACT</name>
<protein>
    <submittedName>
        <fullName evidence="2">Two-component transcriptional response regulator, LuxR family</fullName>
    </submittedName>
</protein>
<dbReference type="AlphaFoldDB" id="A0A6J4QK23"/>
<feature type="compositionally biased region" description="Basic residues" evidence="1">
    <location>
        <begin position="48"/>
        <end position="57"/>
    </location>
</feature>
<feature type="compositionally biased region" description="Low complexity" evidence="1">
    <location>
        <begin position="102"/>
        <end position="123"/>
    </location>
</feature>
<proteinExistence type="predicted"/>
<feature type="compositionally biased region" description="Low complexity" evidence="1">
    <location>
        <begin position="172"/>
        <end position="185"/>
    </location>
</feature>
<feature type="compositionally biased region" description="Basic residues" evidence="1">
    <location>
        <begin position="1"/>
        <end position="16"/>
    </location>
</feature>
<evidence type="ECO:0000313" key="2">
    <source>
        <dbReference type="EMBL" id="CAA9444329.1"/>
    </source>
</evidence>
<evidence type="ECO:0000256" key="1">
    <source>
        <dbReference type="SAM" id="MobiDB-lite"/>
    </source>
</evidence>